<dbReference type="Pfam" id="PF00756">
    <property type="entry name" value="Esterase"/>
    <property type="match status" value="1"/>
</dbReference>
<keyword evidence="1" id="KW-0732">Signal</keyword>
<dbReference type="SUPFAM" id="SSF53474">
    <property type="entry name" value="alpha/beta-Hydrolases"/>
    <property type="match status" value="1"/>
</dbReference>
<protein>
    <recommendedName>
        <fullName evidence="4">Esterase</fullName>
    </recommendedName>
</protein>
<dbReference type="PANTHER" id="PTHR48098:SF3">
    <property type="entry name" value="IRON(III) ENTEROBACTIN ESTERASE"/>
    <property type="match status" value="1"/>
</dbReference>
<evidence type="ECO:0000313" key="3">
    <source>
        <dbReference type="Proteomes" id="UP001156666"/>
    </source>
</evidence>
<reference evidence="2" key="2">
    <citation type="submission" date="2023-01" db="EMBL/GenBank/DDBJ databases">
        <title>Draft genome sequence of Portibacter lacus strain NBRC 108769.</title>
        <authorList>
            <person name="Sun Q."/>
            <person name="Mori K."/>
        </authorList>
    </citation>
    <scope>NUCLEOTIDE SEQUENCE</scope>
    <source>
        <strain evidence="2">NBRC 108769</strain>
    </source>
</reference>
<sequence>MKLSTYFSSILFLLFIGQCIAQPATHKLSVKIEIDDDVKPNFEKDGRLYVFLSQNMNAEPRTQTWPSPFQKTFVFAQNITNAKAEDGFEISNSDKWISTANWNLDEVPNGKYNFQVLWDQDETESRIEAAGNLYSDAEVITLEGNKEVTVSISKKIPPHTVVEHELVKVIDMKSDLLSEFWGKTMNLKAAILLPRNYDSSKAYPIRYNVAGYGGRYFRLNRLVSNEEFMAWWQSDEAPEIVNVFLDGEGPFGDSYQMDSENSGPYGESLIKELIPHIESQYRGTSDAKTRFVDGCSTGGWVSLGLQLYYPDDFNGVFSYSPDAVEFSNYQLVNIYADENAYTNEFGYPRPVMRSVMGEPILGLKEFIQYENVLGSSNTYLNSGGQFSAHTALYSPKGANGLPKPIFDPISGDIDHEVAEHWKKYDFKLHAEENWTELGPKVAGKIYVWMGDMDNFYLNPATRVFSEYLETTENPKSDAVIDFSPMQGHCSEYSNKRVLMQMADRLETIK</sequence>
<dbReference type="RefSeq" id="WP_235295258.1">
    <property type="nucleotide sequence ID" value="NZ_BSOH01000006.1"/>
</dbReference>
<gene>
    <name evidence="2" type="ORF">GCM10007940_11500</name>
</gene>
<dbReference type="InterPro" id="IPR050583">
    <property type="entry name" value="Mycobacterial_A85_antigen"/>
</dbReference>
<organism evidence="2 3">
    <name type="scientific">Portibacter lacus</name>
    <dbReference type="NCBI Taxonomy" id="1099794"/>
    <lineage>
        <taxon>Bacteria</taxon>
        <taxon>Pseudomonadati</taxon>
        <taxon>Bacteroidota</taxon>
        <taxon>Saprospiria</taxon>
        <taxon>Saprospirales</taxon>
        <taxon>Haliscomenobacteraceae</taxon>
        <taxon>Portibacter</taxon>
    </lineage>
</organism>
<dbReference type="Proteomes" id="UP001156666">
    <property type="component" value="Unassembled WGS sequence"/>
</dbReference>
<evidence type="ECO:0000313" key="2">
    <source>
        <dbReference type="EMBL" id="GLR16535.1"/>
    </source>
</evidence>
<feature type="signal peptide" evidence="1">
    <location>
        <begin position="1"/>
        <end position="21"/>
    </location>
</feature>
<dbReference type="EMBL" id="BSOH01000006">
    <property type="protein sequence ID" value="GLR16535.1"/>
    <property type="molecule type" value="Genomic_DNA"/>
</dbReference>
<reference evidence="2" key="1">
    <citation type="journal article" date="2014" name="Int. J. Syst. Evol. Microbiol.">
        <title>Complete genome sequence of Corynebacterium casei LMG S-19264T (=DSM 44701T), isolated from a smear-ripened cheese.</title>
        <authorList>
            <consortium name="US DOE Joint Genome Institute (JGI-PGF)"/>
            <person name="Walter F."/>
            <person name="Albersmeier A."/>
            <person name="Kalinowski J."/>
            <person name="Ruckert C."/>
        </authorList>
    </citation>
    <scope>NUCLEOTIDE SEQUENCE</scope>
    <source>
        <strain evidence="2">NBRC 108769</strain>
    </source>
</reference>
<feature type="chain" id="PRO_5041436633" description="Esterase" evidence="1">
    <location>
        <begin position="22"/>
        <end position="509"/>
    </location>
</feature>
<evidence type="ECO:0008006" key="4">
    <source>
        <dbReference type="Google" id="ProtNLM"/>
    </source>
</evidence>
<keyword evidence="3" id="KW-1185">Reference proteome</keyword>
<dbReference type="AlphaFoldDB" id="A0AA37SRH6"/>
<proteinExistence type="predicted"/>
<accession>A0AA37SRH6</accession>
<dbReference type="InterPro" id="IPR029058">
    <property type="entry name" value="AB_hydrolase_fold"/>
</dbReference>
<dbReference type="Gene3D" id="3.40.50.1820">
    <property type="entry name" value="alpha/beta hydrolase"/>
    <property type="match status" value="1"/>
</dbReference>
<name>A0AA37SRH6_9BACT</name>
<comment type="caution">
    <text evidence="2">The sequence shown here is derived from an EMBL/GenBank/DDBJ whole genome shotgun (WGS) entry which is preliminary data.</text>
</comment>
<dbReference type="InterPro" id="IPR000801">
    <property type="entry name" value="Esterase-like"/>
</dbReference>
<evidence type="ECO:0000256" key="1">
    <source>
        <dbReference type="SAM" id="SignalP"/>
    </source>
</evidence>
<dbReference type="PANTHER" id="PTHR48098">
    <property type="entry name" value="ENTEROCHELIN ESTERASE-RELATED"/>
    <property type="match status" value="1"/>
</dbReference>